<name>A0A235ER37_9BURK</name>
<dbReference type="AlphaFoldDB" id="A0A235ER37"/>
<evidence type="ECO:0000256" key="1">
    <source>
        <dbReference type="SAM" id="Phobius"/>
    </source>
</evidence>
<evidence type="ECO:0000313" key="3">
    <source>
        <dbReference type="EMBL" id="OYD51506.1"/>
    </source>
</evidence>
<sequence>MHMRGHIAAIVLVVLGVFFLLTNLGLISISLRELLRVWWPVALIAVGLALFFTPGDKKK</sequence>
<gene>
    <name evidence="3" type="ORF">CBY09_06775</name>
</gene>
<feature type="domain" description="LiaI-LiaF-like transmembrane region" evidence="2">
    <location>
        <begin position="8"/>
        <end position="51"/>
    </location>
</feature>
<feature type="transmembrane region" description="Helical" evidence="1">
    <location>
        <begin position="37"/>
        <end position="55"/>
    </location>
</feature>
<feature type="transmembrane region" description="Helical" evidence="1">
    <location>
        <begin position="7"/>
        <end position="31"/>
    </location>
</feature>
<dbReference type="Pfam" id="PF18917">
    <property type="entry name" value="LiaI-LiaF-like_TM1"/>
    <property type="match status" value="1"/>
</dbReference>
<comment type="caution">
    <text evidence="3">The sequence shown here is derived from an EMBL/GenBank/DDBJ whole genome shotgun (WGS) entry which is preliminary data.</text>
</comment>
<accession>A0A235ER37</accession>
<proteinExistence type="predicted"/>
<evidence type="ECO:0000313" key="4">
    <source>
        <dbReference type="Proteomes" id="UP000215441"/>
    </source>
</evidence>
<evidence type="ECO:0000259" key="2">
    <source>
        <dbReference type="Pfam" id="PF18917"/>
    </source>
</evidence>
<dbReference type="EMBL" id="NOIG01000004">
    <property type="protein sequence ID" value="OYD51506.1"/>
    <property type="molecule type" value="Genomic_DNA"/>
</dbReference>
<dbReference type="InterPro" id="IPR043726">
    <property type="entry name" value="LiaI-LiaF-like_TM1"/>
</dbReference>
<organism evidence="3 4">
    <name type="scientific">Acidovorax kalamii</name>
    <dbReference type="NCBI Taxonomy" id="2004485"/>
    <lineage>
        <taxon>Bacteria</taxon>
        <taxon>Pseudomonadati</taxon>
        <taxon>Pseudomonadota</taxon>
        <taxon>Betaproteobacteria</taxon>
        <taxon>Burkholderiales</taxon>
        <taxon>Comamonadaceae</taxon>
        <taxon>Acidovorax</taxon>
    </lineage>
</organism>
<keyword evidence="1" id="KW-0812">Transmembrane</keyword>
<keyword evidence="1" id="KW-0472">Membrane</keyword>
<reference evidence="3 4" key="1">
    <citation type="submission" date="2017-07" db="EMBL/GenBank/DDBJ databases">
        <title>Acidovorax KNDSW TSA 6 genome sequence and assembly.</title>
        <authorList>
            <person name="Mayilraj S."/>
        </authorList>
    </citation>
    <scope>NUCLEOTIDE SEQUENCE [LARGE SCALE GENOMIC DNA]</scope>
    <source>
        <strain evidence="3 4">KNDSW-TSA6</strain>
    </source>
</reference>
<protein>
    <recommendedName>
        <fullName evidence="2">LiaI-LiaF-like transmembrane region domain-containing protein</fullName>
    </recommendedName>
</protein>
<keyword evidence="4" id="KW-1185">Reference proteome</keyword>
<keyword evidence="1" id="KW-1133">Transmembrane helix</keyword>
<dbReference type="Proteomes" id="UP000215441">
    <property type="component" value="Unassembled WGS sequence"/>
</dbReference>